<dbReference type="Proteomes" id="UP001552299">
    <property type="component" value="Unassembled WGS sequence"/>
</dbReference>
<feature type="region of interest" description="Disordered" evidence="1">
    <location>
        <begin position="72"/>
        <end position="122"/>
    </location>
</feature>
<reference evidence="2 3" key="1">
    <citation type="journal article" date="2024" name="Plant Biotechnol. J.">
        <title>Dendrobium thyrsiflorum genome and its molecular insights into genes involved in important horticultural traits.</title>
        <authorList>
            <person name="Chen B."/>
            <person name="Wang J.Y."/>
            <person name="Zheng P.J."/>
            <person name="Li K.L."/>
            <person name="Liang Y.M."/>
            <person name="Chen X.F."/>
            <person name="Zhang C."/>
            <person name="Zhao X."/>
            <person name="He X."/>
            <person name="Zhang G.Q."/>
            <person name="Liu Z.J."/>
            <person name="Xu Q."/>
        </authorList>
    </citation>
    <scope>NUCLEOTIDE SEQUENCE [LARGE SCALE GENOMIC DNA]</scope>
    <source>
        <strain evidence="2">GZMU011</strain>
    </source>
</reference>
<dbReference type="EMBL" id="JANQDX010000017">
    <property type="protein sequence ID" value="KAL0908065.1"/>
    <property type="molecule type" value="Genomic_DNA"/>
</dbReference>
<comment type="caution">
    <text evidence="2">The sequence shown here is derived from an EMBL/GenBank/DDBJ whole genome shotgun (WGS) entry which is preliminary data.</text>
</comment>
<accession>A0ABD0U6C7</accession>
<dbReference type="AlphaFoldDB" id="A0ABD0U6C7"/>
<evidence type="ECO:0000256" key="1">
    <source>
        <dbReference type="SAM" id="MobiDB-lite"/>
    </source>
</evidence>
<organism evidence="2 3">
    <name type="scientific">Dendrobium thyrsiflorum</name>
    <name type="common">Pinecone-like raceme dendrobium</name>
    <name type="synonym">Orchid</name>
    <dbReference type="NCBI Taxonomy" id="117978"/>
    <lineage>
        <taxon>Eukaryota</taxon>
        <taxon>Viridiplantae</taxon>
        <taxon>Streptophyta</taxon>
        <taxon>Embryophyta</taxon>
        <taxon>Tracheophyta</taxon>
        <taxon>Spermatophyta</taxon>
        <taxon>Magnoliopsida</taxon>
        <taxon>Liliopsida</taxon>
        <taxon>Asparagales</taxon>
        <taxon>Orchidaceae</taxon>
        <taxon>Epidendroideae</taxon>
        <taxon>Malaxideae</taxon>
        <taxon>Dendrobiinae</taxon>
        <taxon>Dendrobium</taxon>
    </lineage>
</organism>
<name>A0ABD0U6C7_DENTH</name>
<feature type="compositionally biased region" description="Polar residues" evidence="1">
    <location>
        <begin position="85"/>
        <end position="95"/>
    </location>
</feature>
<proteinExistence type="predicted"/>
<feature type="compositionally biased region" description="Basic and acidic residues" evidence="1">
    <location>
        <begin position="72"/>
        <end position="83"/>
    </location>
</feature>
<evidence type="ECO:0000313" key="3">
    <source>
        <dbReference type="Proteomes" id="UP001552299"/>
    </source>
</evidence>
<keyword evidence="3" id="KW-1185">Reference proteome</keyword>
<gene>
    <name evidence="2" type="ORF">M5K25_022533</name>
</gene>
<protein>
    <submittedName>
        <fullName evidence="2">Uncharacterized protein</fullName>
    </submittedName>
</protein>
<sequence>MDRYHYHTRAGCGVGGKSTGGAATPLEGPELLLGWGKRKRLRCVKFSRKKSAVAVAVASAAVVGEKVTATRMDRQAVQPEKEQSAPGSRRNSSASHRVLRNLDGNGGTRGGGGRRDRRRLRR</sequence>
<evidence type="ECO:0000313" key="2">
    <source>
        <dbReference type="EMBL" id="KAL0908065.1"/>
    </source>
</evidence>